<reference evidence="3 4" key="1">
    <citation type="journal article" date="2019" name="Nat. Med.">
        <title>A library of human gut bacterial isolates paired with longitudinal multiomics data enables mechanistic microbiome research.</title>
        <authorList>
            <person name="Poyet M."/>
            <person name="Groussin M."/>
            <person name="Gibbons S.M."/>
            <person name="Avila-Pacheco J."/>
            <person name="Jiang X."/>
            <person name="Kearney S.M."/>
            <person name="Perrotta A.R."/>
            <person name="Berdy B."/>
            <person name="Zhao S."/>
            <person name="Lieberman T.D."/>
            <person name="Swanson P.K."/>
            <person name="Smith M."/>
            <person name="Roesemann S."/>
            <person name="Alexander J.E."/>
            <person name="Rich S.A."/>
            <person name="Livny J."/>
            <person name="Vlamakis H."/>
            <person name="Clish C."/>
            <person name="Bullock K."/>
            <person name="Deik A."/>
            <person name="Scott J."/>
            <person name="Pierce K.A."/>
            <person name="Xavier R.J."/>
            <person name="Alm E.J."/>
        </authorList>
    </citation>
    <scope>NUCLEOTIDE SEQUENCE [LARGE SCALE GENOMIC DNA]</scope>
    <source>
        <strain evidence="1 4">BIOML-A13</strain>
        <strain evidence="2 3">BIOML-A3</strain>
    </source>
</reference>
<evidence type="ECO:0000313" key="3">
    <source>
        <dbReference type="Proteomes" id="UP000443070"/>
    </source>
</evidence>
<evidence type="ECO:0000313" key="4">
    <source>
        <dbReference type="Proteomes" id="UP000484547"/>
    </source>
</evidence>
<dbReference type="InterPro" id="IPR010667">
    <property type="entry name" value="Phage_T4_Gp19"/>
</dbReference>
<dbReference type="OrthoDB" id="73314at2"/>
<dbReference type="EMBL" id="WNBM01000001">
    <property type="protein sequence ID" value="MTT75109.1"/>
    <property type="molecule type" value="Genomic_DNA"/>
</dbReference>
<organism evidence="1 4">
    <name type="scientific">Phascolarctobacterium faecium</name>
    <dbReference type="NCBI Taxonomy" id="33025"/>
    <lineage>
        <taxon>Bacteria</taxon>
        <taxon>Bacillati</taxon>
        <taxon>Bacillota</taxon>
        <taxon>Negativicutes</taxon>
        <taxon>Acidaminococcales</taxon>
        <taxon>Acidaminococcaceae</taxon>
        <taxon>Phascolarctobacterium</taxon>
    </lineage>
</organism>
<dbReference type="Proteomes" id="UP000484547">
    <property type="component" value="Unassembled WGS sequence"/>
</dbReference>
<comment type="caution">
    <text evidence="1">The sequence shown here is derived from an EMBL/GenBank/DDBJ whole genome shotgun (WGS) entry which is preliminary data.</text>
</comment>
<dbReference type="PANTHER" id="PTHR38009:SF1">
    <property type="entry name" value="CONSERVED HYPOTHETICAL PHAGE TAIL PROTEIN"/>
    <property type="match status" value="1"/>
</dbReference>
<dbReference type="RefSeq" id="WP_155163583.1">
    <property type="nucleotide sequence ID" value="NZ_WNBG01000001.1"/>
</dbReference>
<name>A0A7X3BUV2_9FIRM</name>
<evidence type="ECO:0000313" key="2">
    <source>
        <dbReference type="EMBL" id="MTU03240.1"/>
    </source>
</evidence>
<protein>
    <submittedName>
        <fullName evidence="1">Phage tail protein</fullName>
    </submittedName>
</protein>
<dbReference type="GO" id="GO:0005198">
    <property type="term" value="F:structural molecule activity"/>
    <property type="evidence" value="ECO:0007669"/>
    <property type="project" value="InterPro"/>
</dbReference>
<dbReference type="Proteomes" id="UP000443070">
    <property type="component" value="Unassembled WGS sequence"/>
</dbReference>
<sequence length="143" mass="16072">MAAGYPFKKYNFNVLIDGKAVGYFSEVSAPDLADEPIEYRAGNCQSGTPGKMPGLRKYGNATLKWGMSVSRDLTDWFESVERGEFERKNVTIELLDDCQKVVACWQLINAWPVKHCVPGFNAESNENAIESMELAHEGLEREF</sequence>
<dbReference type="InterPro" id="IPR011747">
    <property type="entry name" value="CHP02241"/>
</dbReference>
<dbReference type="Pfam" id="PF06841">
    <property type="entry name" value="Phage_T4_gp19"/>
    <property type="match status" value="1"/>
</dbReference>
<keyword evidence="3" id="KW-1185">Reference proteome</keyword>
<dbReference type="EMBL" id="WNBW01000001">
    <property type="protein sequence ID" value="MTU03240.1"/>
    <property type="molecule type" value="Genomic_DNA"/>
</dbReference>
<gene>
    <name evidence="1" type="ORF">GMD11_02345</name>
    <name evidence="2" type="ORF">GMD18_02340</name>
</gene>
<proteinExistence type="predicted"/>
<dbReference type="AlphaFoldDB" id="A0A7X3BUV2"/>
<accession>A0A7X3BUV2</accession>
<dbReference type="NCBIfam" id="TIGR02241">
    <property type="entry name" value="conserved hypothetical phage tail region protein"/>
    <property type="match status" value="1"/>
</dbReference>
<evidence type="ECO:0000313" key="1">
    <source>
        <dbReference type="EMBL" id="MTT75109.1"/>
    </source>
</evidence>
<dbReference type="PANTHER" id="PTHR38009">
    <property type="entry name" value="CONSERVED HYPOTHETICAL PHAGE TAIL PROTEIN"/>
    <property type="match status" value="1"/>
</dbReference>